<keyword evidence="2" id="KW-1185">Reference proteome</keyword>
<dbReference type="RefSeq" id="WP_257490179.1">
    <property type="nucleotide sequence ID" value="NZ_JANJZL010000002.1"/>
</dbReference>
<dbReference type="Pfam" id="PF24203">
    <property type="entry name" value="Phage_ProQ_C_like"/>
    <property type="match status" value="1"/>
</dbReference>
<proteinExistence type="predicted"/>
<comment type="caution">
    <text evidence="1">The sequence shown here is derived from an EMBL/GenBank/DDBJ whole genome shotgun (WGS) entry which is preliminary data.</text>
</comment>
<evidence type="ECO:0000313" key="1">
    <source>
        <dbReference type="EMBL" id="MCR2043207.1"/>
    </source>
</evidence>
<name>A0A9X2MDX4_9FIRM</name>
<accession>A0A9X2MDX4</accession>
<dbReference type="AlphaFoldDB" id="A0A9X2MDX4"/>
<organism evidence="1 2">
    <name type="scientific">Anaerosalibacter massiliensis</name>
    <dbReference type="NCBI Taxonomy" id="1347392"/>
    <lineage>
        <taxon>Bacteria</taxon>
        <taxon>Bacillati</taxon>
        <taxon>Bacillota</taxon>
        <taxon>Tissierellia</taxon>
        <taxon>Tissierellales</taxon>
        <taxon>Sporanaerobacteraceae</taxon>
        <taxon>Anaerosalibacter</taxon>
    </lineage>
</organism>
<dbReference type="InterPro" id="IPR056982">
    <property type="entry name" value="Phage_ProQ_C-like"/>
</dbReference>
<evidence type="ECO:0000313" key="2">
    <source>
        <dbReference type="Proteomes" id="UP001142078"/>
    </source>
</evidence>
<dbReference type="EMBL" id="JANJZL010000002">
    <property type="protein sequence ID" value="MCR2043207.1"/>
    <property type="molecule type" value="Genomic_DNA"/>
</dbReference>
<gene>
    <name evidence="1" type="ORF">NSA23_03650</name>
</gene>
<protein>
    <submittedName>
        <fullName evidence="1">Uncharacterized protein</fullName>
    </submittedName>
</protein>
<reference evidence="1" key="1">
    <citation type="submission" date="2022-07" db="EMBL/GenBank/DDBJ databases">
        <title>Enhanced cultured diversity of the mouse gut microbiota enables custom-made synthetic communities.</title>
        <authorList>
            <person name="Afrizal A."/>
        </authorList>
    </citation>
    <scope>NUCLEOTIDE SEQUENCE</scope>
    <source>
        <strain evidence="1">DSM 29482</strain>
    </source>
</reference>
<sequence>MKFPVKKGQIIYVEQSDMFINTSPNLSEYVVTSVNSRSFYAKRKDSQNDYKQRFDKKTGISDSIGGFIDEAYPDEETYNAKIEKIKKTAELKIYISKNINKLELEDLIKIEKYIKKIME</sequence>
<dbReference type="Proteomes" id="UP001142078">
    <property type="component" value="Unassembled WGS sequence"/>
</dbReference>